<comment type="caution">
    <text evidence="2">The sequence shown here is derived from an EMBL/GenBank/DDBJ whole genome shotgun (WGS) entry which is preliminary data.</text>
</comment>
<dbReference type="Proteomes" id="UP000737018">
    <property type="component" value="Unassembled WGS sequence"/>
</dbReference>
<evidence type="ECO:0000313" key="2">
    <source>
        <dbReference type="EMBL" id="KAF3965038.1"/>
    </source>
</evidence>
<dbReference type="AlphaFoldDB" id="A0A8J4VLJ8"/>
<dbReference type="OrthoDB" id="202825at2759"/>
<dbReference type="PANTHER" id="PTHR46088:SF1">
    <property type="entry name" value="TUBULIN--TYROSINE LIGASE-LIKE PROTEIN 12"/>
    <property type="match status" value="1"/>
</dbReference>
<dbReference type="PANTHER" id="PTHR46088">
    <property type="entry name" value="TUBULIN--TYROSINE LIGASE-LIKE PROTEIN 12"/>
    <property type="match status" value="1"/>
</dbReference>
<dbReference type="InterPro" id="IPR032675">
    <property type="entry name" value="LRR_dom_sf"/>
</dbReference>
<proteinExistence type="predicted"/>
<accession>A0A8J4VLJ8</accession>
<reference evidence="2" key="1">
    <citation type="submission" date="2020-03" db="EMBL/GenBank/DDBJ databases">
        <title>Castanea mollissima Vanexum genome sequencing.</title>
        <authorList>
            <person name="Staton M."/>
        </authorList>
    </citation>
    <scope>NUCLEOTIDE SEQUENCE</scope>
    <source>
        <tissue evidence="2">Leaf</tissue>
    </source>
</reference>
<dbReference type="InterPro" id="IPR057954">
    <property type="entry name" value="SET_TTL12"/>
</dbReference>
<protein>
    <recommendedName>
        <fullName evidence="1">Tubulin--tyrosine ligase-like protein 12 SET-like domain-containing protein</fullName>
    </recommendedName>
</protein>
<dbReference type="SUPFAM" id="SSF52058">
    <property type="entry name" value="L domain-like"/>
    <property type="match status" value="1"/>
</dbReference>
<gene>
    <name evidence="2" type="ORF">CMV_010731</name>
</gene>
<dbReference type="Gene3D" id="3.80.10.10">
    <property type="entry name" value="Ribonuclease Inhibitor"/>
    <property type="match status" value="1"/>
</dbReference>
<feature type="domain" description="Tubulin--tyrosine ligase-like protein 12 SET-like" evidence="1">
    <location>
        <begin position="70"/>
        <end position="135"/>
    </location>
</feature>
<evidence type="ECO:0000259" key="1">
    <source>
        <dbReference type="Pfam" id="PF25556"/>
    </source>
</evidence>
<keyword evidence="3" id="KW-1185">Reference proteome</keyword>
<dbReference type="GO" id="GO:0005737">
    <property type="term" value="C:cytoplasm"/>
    <property type="evidence" value="ECO:0007669"/>
    <property type="project" value="TreeGrafter"/>
</dbReference>
<sequence length="396" mass="44185">MAGDGDGDGGKRITRYSDWLLLAASGLPQSLHFQLFQKLTSETFDGGAHFSIEPTSDGRQRRLLLTSSDMSKESHVFLIDHAWTFRLSDAYKQLQEVSGLAERMAALMCVDVDLNSNAEEETEEVVDGISHQNGTKLSVFEAMESVIHGAKENGDGAVRWLELEELDIDDDTFLSLDLSSRLLALCGNKLENVEIIAREVTKFEQLRALWLNNNPVVKNCDSQLENRVLQGLPRLEIYNSRFTAKFGAWALGFCGGVYGKDNPGSIYEGDHQLESVSSLDLRIDEYEKHCKKLQSKSLISPSIQSSTTRSIHHTDGSPLRVYTDLPHVEEFLTSSEFVIISEPKDAGIARTSTQVDEDMKKAAGITDQQYINQFPFEACLVMKHHMADCSQGLWIS</sequence>
<organism evidence="2 3">
    <name type="scientific">Castanea mollissima</name>
    <name type="common">Chinese chestnut</name>
    <dbReference type="NCBI Taxonomy" id="60419"/>
    <lineage>
        <taxon>Eukaryota</taxon>
        <taxon>Viridiplantae</taxon>
        <taxon>Streptophyta</taxon>
        <taxon>Embryophyta</taxon>
        <taxon>Tracheophyta</taxon>
        <taxon>Spermatophyta</taxon>
        <taxon>Magnoliopsida</taxon>
        <taxon>eudicotyledons</taxon>
        <taxon>Gunneridae</taxon>
        <taxon>Pentapetalae</taxon>
        <taxon>rosids</taxon>
        <taxon>fabids</taxon>
        <taxon>Fagales</taxon>
        <taxon>Fagaceae</taxon>
        <taxon>Castanea</taxon>
    </lineage>
</organism>
<dbReference type="Pfam" id="PF25556">
    <property type="entry name" value="SET_TTL"/>
    <property type="match status" value="1"/>
</dbReference>
<evidence type="ECO:0000313" key="3">
    <source>
        <dbReference type="Proteomes" id="UP000737018"/>
    </source>
</evidence>
<dbReference type="InterPro" id="IPR027749">
    <property type="entry name" value="TTLL12"/>
</dbReference>
<name>A0A8J4VLJ8_9ROSI</name>
<dbReference type="EMBL" id="JRKL02001266">
    <property type="protein sequence ID" value="KAF3965038.1"/>
    <property type="molecule type" value="Genomic_DNA"/>
</dbReference>